<feature type="transmembrane region" description="Helical" evidence="8">
    <location>
        <begin position="53"/>
        <end position="70"/>
    </location>
</feature>
<feature type="transmembrane region" description="Helical" evidence="8">
    <location>
        <begin position="270"/>
        <end position="287"/>
    </location>
</feature>
<dbReference type="SUPFAM" id="SSF103473">
    <property type="entry name" value="MFS general substrate transporter"/>
    <property type="match status" value="1"/>
</dbReference>
<feature type="transmembrane region" description="Helical" evidence="8">
    <location>
        <begin position="307"/>
        <end position="328"/>
    </location>
</feature>
<dbReference type="InterPro" id="IPR020846">
    <property type="entry name" value="MFS_dom"/>
</dbReference>
<keyword evidence="11" id="KW-1185">Reference proteome</keyword>
<dbReference type="EMBL" id="JBHSPW010000001">
    <property type="protein sequence ID" value="MFC5891923.1"/>
    <property type="molecule type" value="Genomic_DNA"/>
</dbReference>
<evidence type="ECO:0000256" key="1">
    <source>
        <dbReference type="ARBA" id="ARBA00004651"/>
    </source>
</evidence>
<dbReference type="RefSeq" id="WP_345080468.1">
    <property type="nucleotide sequence ID" value="NZ_BAAAWG010000006.1"/>
</dbReference>
<evidence type="ECO:0000256" key="2">
    <source>
        <dbReference type="ARBA" id="ARBA00022448"/>
    </source>
</evidence>
<comment type="subcellular location">
    <subcellularLocation>
        <location evidence="1">Cell membrane</location>
        <topology evidence="1">Multi-pass membrane protein</topology>
    </subcellularLocation>
</comment>
<dbReference type="InterPro" id="IPR036259">
    <property type="entry name" value="MFS_trans_sf"/>
</dbReference>
<evidence type="ECO:0000256" key="6">
    <source>
        <dbReference type="ARBA" id="ARBA00023136"/>
    </source>
</evidence>
<feature type="transmembrane region" description="Helical" evidence="8">
    <location>
        <begin position="140"/>
        <end position="162"/>
    </location>
</feature>
<dbReference type="InterPro" id="IPR011701">
    <property type="entry name" value="MFS"/>
</dbReference>
<evidence type="ECO:0000256" key="5">
    <source>
        <dbReference type="ARBA" id="ARBA00022989"/>
    </source>
</evidence>
<keyword evidence="2" id="KW-0813">Transport</keyword>
<keyword evidence="7" id="KW-0046">Antibiotic resistance</keyword>
<keyword evidence="6 8" id="KW-0472">Membrane</keyword>
<keyword evidence="3" id="KW-1003">Cell membrane</keyword>
<gene>
    <name evidence="10" type="ORF">ACFP3M_03690</name>
</gene>
<feature type="transmembrane region" description="Helical" evidence="8">
    <location>
        <begin position="168"/>
        <end position="192"/>
    </location>
</feature>
<evidence type="ECO:0000259" key="9">
    <source>
        <dbReference type="PROSITE" id="PS50850"/>
    </source>
</evidence>
<sequence length="488" mass="49947">MTAAPPVVKAARRWLVLAVVLLCFLPAAMDVTILTITVPTLARELHASPPELLWTVDVYSLLMVGLVLVSGPLGDRIGHKRLLLAGLAVFSAASVLCAMAPGPLALIGGRAVLAVGASMIIPATLALIRQTFGDGREHAVAIGAWSAIAAGASALGPVAGGFLLHHFWWGSIFLVNLPIVAVAMPAVALLLRNEVESERQPWEATSPLLSIAGFLGCAYAIIAFTHDGAGPLEWALPAVLGLTALVLFVRRQQRAAHPMLDLSLFRLPGLRAGVVASVLPVLVMVGFELQLVQYLQFVEGMSAKDAALALLPMPVAATVAGPVGGMVLSRLGRPRVDVPAGLLLAMGGYVLVASGTVVPLGLALIGFGHGLVQMVASNLIMATAPSSQAGAAAGIESVSYEAGAGLGIAVFGTATAVAYRSFLPPGTSTSPLDAGSSPQTAQAFAEAFHTTTWLAAALTLATLFLATPKPATADGRAEAGEQVPGSRP</sequence>
<evidence type="ECO:0000256" key="7">
    <source>
        <dbReference type="ARBA" id="ARBA00023251"/>
    </source>
</evidence>
<evidence type="ECO:0000313" key="11">
    <source>
        <dbReference type="Proteomes" id="UP001596241"/>
    </source>
</evidence>
<evidence type="ECO:0000256" key="8">
    <source>
        <dbReference type="SAM" id="Phobius"/>
    </source>
</evidence>
<accession>A0ABW1FGE5</accession>
<dbReference type="Gene3D" id="1.20.1250.20">
    <property type="entry name" value="MFS general substrate transporter like domains"/>
    <property type="match status" value="1"/>
</dbReference>
<dbReference type="PROSITE" id="PS50850">
    <property type="entry name" value="MFS"/>
    <property type="match status" value="1"/>
</dbReference>
<dbReference type="PANTHER" id="PTHR42718:SF47">
    <property type="entry name" value="METHYL VIOLOGEN RESISTANCE PROTEIN SMVA"/>
    <property type="match status" value="1"/>
</dbReference>
<feature type="domain" description="Major facilitator superfamily (MFS) profile" evidence="9">
    <location>
        <begin position="16"/>
        <end position="470"/>
    </location>
</feature>
<feature type="transmembrane region" description="Helical" evidence="8">
    <location>
        <begin position="340"/>
        <end position="365"/>
    </location>
</feature>
<comment type="caution">
    <text evidence="10">The sequence shown here is derived from an EMBL/GenBank/DDBJ whole genome shotgun (WGS) entry which is preliminary data.</text>
</comment>
<feature type="transmembrane region" description="Helical" evidence="8">
    <location>
        <begin position="107"/>
        <end position="128"/>
    </location>
</feature>
<dbReference type="PRINTS" id="PR01036">
    <property type="entry name" value="TCRTETB"/>
</dbReference>
<protein>
    <submittedName>
        <fullName evidence="10">MFS transporter</fullName>
    </submittedName>
</protein>
<evidence type="ECO:0000256" key="4">
    <source>
        <dbReference type="ARBA" id="ARBA00022692"/>
    </source>
</evidence>
<dbReference type="CDD" id="cd17321">
    <property type="entry name" value="MFS_MMR_MDR_like"/>
    <property type="match status" value="1"/>
</dbReference>
<reference evidence="11" key="1">
    <citation type="journal article" date="2019" name="Int. J. Syst. Evol. Microbiol.">
        <title>The Global Catalogue of Microorganisms (GCM) 10K type strain sequencing project: providing services to taxonomists for standard genome sequencing and annotation.</title>
        <authorList>
            <consortium name="The Broad Institute Genomics Platform"/>
            <consortium name="The Broad Institute Genome Sequencing Center for Infectious Disease"/>
            <person name="Wu L."/>
            <person name="Ma J."/>
        </authorList>
    </citation>
    <scope>NUCLEOTIDE SEQUENCE [LARGE SCALE GENOMIC DNA]</scope>
    <source>
        <strain evidence="11">CGMCC 1.15809</strain>
    </source>
</reference>
<feature type="transmembrane region" description="Helical" evidence="8">
    <location>
        <begin position="231"/>
        <end position="249"/>
    </location>
</feature>
<organism evidence="10 11">
    <name type="scientific">Streptomyces ramulosus</name>
    <dbReference type="NCBI Taxonomy" id="47762"/>
    <lineage>
        <taxon>Bacteria</taxon>
        <taxon>Bacillati</taxon>
        <taxon>Actinomycetota</taxon>
        <taxon>Actinomycetes</taxon>
        <taxon>Kitasatosporales</taxon>
        <taxon>Streptomycetaceae</taxon>
        <taxon>Streptomyces</taxon>
    </lineage>
</organism>
<feature type="transmembrane region" description="Helical" evidence="8">
    <location>
        <begin position="204"/>
        <end position="225"/>
    </location>
</feature>
<feature type="transmembrane region" description="Helical" evidence="8">
    <location>
        <begin position="82"/>
        <end position="101"/>
    </location>
</feature>
<dbReference type="Pfam" id="PF07690">
    <property type="entry name" value="MFS_1"/>
    <property type="match status" value="1"/>
</dbReference>
<dbReference type="PANTHER" id="PTHR42718">
    <property type="entry name" value="MAJOR FACILITATOR SUPERFAMILY MULTIDRUG TRANSPORTER MFSC"/>
    <property type="match status" value="1"/>
</dbReference>
<name>A0ABW1FGE5_9ACTN</name>
<dbReference type="Gene3D" id="1.20.1720.10">
    <property type="entry name" value="Multidrug resistance protein D"/>
    <property type="match status" value="1"/>
</dbReference>
<keyword evidence="4 8" id="KW-0812">Transmembrane</keyword>
<evidence type="ECO:0000256" key="3">
    <source>
        <dbReference type="ARBA" id="ARBA00022475"/>
    </source>
</evidence>
<dbReference type="Proteomes" id="UP001596241">
    <property type="component" value="Unassembled WGS sequence"/>
</dbReference>
<evidence type="ECO:0000313" key="10">
    <source>
        <dbReference type="EMBL" id="MFC5891923.1"/>
    </source>
</evidence>
<proteinExistence type="predicted"/>
<keyword evidence="5 8" id="KW-1133">Transmembrane helix</keyword>